<sequence length="102" mass="11372">MGAGLRQIPGVCGRSSDRLQNMDIRAVDQRDQTWEISQPKYRVYFHDKTGAANEHEIERADVAEVIAWAEAQRNGRTFILYACVPRDGLGLLRLAGSDSNAP</sequence>
<reference evidence="1 2" key="1">
    <citation type="submission" date="2020-03" db="EMBL/GenBank/DDBJ databases">
        <title>Whole genome shotgun sequence of Phytohabitans flavus NBRC 107702.</title>
        <authorList>
            <person name="Komaki H."/>
            <person name="Tamura T."/>
        </authorList>
    </citation>
    <scope>NUCLEOTIDE SEQUENCE [LARGE SCALE GENOMIC DNA]</scope>
    <source>
        <strain evidence="1 2">NBRC 107702</strain>
    </source>
</reference>
<organism evidence="1 2">
    <name type="scientific">Phytohabitans flavus</name>
    <dbReference type="NCBI Taxonomy" id="1076124"/>
    <lineage>
        <taxon>Bacteria</taxon>
        <taxon>Bacillati</taxon>
        <taxon>Actinomycetota</taxon>
        <taxon>Actinomycetes</taxon>
        <taxon>Micromonosporales</taxon>
        <taxon>Micromonosporaceae</taxon>
    </lineage>
</organism>
<name>A0A6F8XN76_9ACTN</name>
<keyword evidence="2" id="KW-1185">Reference proteome</keyword>
<protein>
    <submittedName>
        <fullName evidence="1">Uncharacterized protein</fullName>
    </submittedName>
</protein>
<dbReference type="EMBL" id="AP022870">
    <property type="protein sequence ID" value="BCB75218.1"/>
    <property type="molecule type" value="Genomic_DNA"/>
</dbReference>
<dbReference type="AlphaFoldDB" id="A0A6F8XN76"/>
<reference evidence="1 2" key="2">
    <citation type="submission" date="2020-03" db="EMBL/GenBank/DDBJ databases">
        <authorList>
            <person name="Ichikawa N."/>
            <person name="Kimura A."/>
            <person name="Kitahashi Y."/>
            <person name="Uohara A."/>
        </authorList>
    </citation>
    <scope>NUCLEOTIDE SEQUENCE [LARGE SCALE GENOMIC DNA]</scope>
    <source>
        <strain evidence="1 2">NBRC 107702</strain>
    </source>
</reference>
<evidence type="ECO:0000313" key="2">
    <source>
        <dbReference type="Proteomes" id="UP000502508"/>
    </source>
</evidence>
<proteinExistence type="predicted"/>
<gene>
    <name evidence="1" type="ORF">Pflav_016280</name>
</gene>
<dbReference type="Proteomes" id="UP000502508">
    <property type="component" value="Chromosome"/>
</dbReference>
<accession>A0A6F8XN76</accession>
<dbReference type="KEGG" id="pfla:Pflav_016280"/>
<evidence type="ECO:0000313" key="1">
    <source>
        <dbReference type="EMBL" id="BCB75218.1"/>
    </source>
</evidence>